<dbReference type="RefSeq" id="XP_010932116.1">
    <property type="nucleotide sequence ID" value="XM_010933814.3"/>
</dbReference>
<keyword evidence="1" id="KW-0430">Lectin</keyword>
<evidence type="ECO:0000259" key="2">
    <source>
        <dbReference type="PROSITE" id="PS51752"/>
    </source>
</evidence>
<dbReference type="Pfam" id="PF01419">
    <property type="entry name" value="Jacalin"/>
    <property type="match status" value="1"/>
</dbReference>
<dbReference type="InterPro" id="IPR036404">
    <property type="entry name" value="Jacalin-like_lectin_dom_sf"/>
</dbReference>
<evidence type="ECO:0000313" key="3">
    <source>
        <dbReference type="Proteomes" id="UP000504607"/>
    </source>
</evidence>
<dbReference type="Proteomes" id="UP000504607">
    <property type="component" value="Chromosome 10"/>
</dbReference>
<dbReference type="SUPFAM" id="SSF51101">
    <property type="entry name" value="Mannose-binding lectins"/>
    <property type="match status" value="1"/>
</dbReference>
<dbReference type="CDD" id="cd09612">
    <property type="entry name" value="Jacalin"/>
    <property type="match status" value="1"/>
</dbReference>
<dbReference type="AlphaFoldDB" id="A0A6I9RT54"/>
<dbReference type="OrthoDB" id="737179at2759"/>
<dbReference type="GO" id="GO:0030246">
    <property type="term" value="F:carbohydrate binding"/>
    <property type="evidence" value="ECO:0007669"/>
    <property type="project" value="UniProtKB-KW"/>
</dbReference>
<organism evidence="3 4">
    <name type="scientific">Elaeis guineensis var. tenera</name>
    <name type="common">Oil palm</name>
    <dbReference type="NCBI Taxonomy" id="51953"/>
    <lineage>
        <taxon>Eukaryota</taxon>
        <taxon>Viridiplantae</taxon>
        <taxon>Streptophyta</taxon>
        <taxon>Embryophyta</taxon>
        <taxon>Tracheophyta</taxon>
        <taxon>Spermatophyta</taxon>
        <taxon>Magnoliopsida</taxon>
        <taxon>Liliopsida</taxon>
        <taxon>Arecaceae</taxon>
        <taxon>Arecoideae</taxon>
        <taxon>Cocoseae</taxon>
        <taxon>Elaeidinae</taxon>
        <taxon>Elaeis</taxon>
    </lineage>
</organism>
<name>A0A6I9RT54_ELAGV</name>
<evidence type="ECO:0000313" key="4">
    <source>
        <dbReference type="RefSeq" id="XP_010932116.1"/>
    </source>
</evidence>
<gene>
    <name evidence="4" type="primary">LOC105052852</name>
</gene>
<accession>A0A6I9RT54</accession>
<protein>
    <submittedName>
        <fullName evidence="4">Jacalin-related lectin 3 isoform X2</fullName>
    </submittedName>
</protein>
<dbReference type="Gene3D" id="2.100.10.30">
    <property type="entry name" value="Jacalin-like lectin domain"/>
    <property type="match status" value="1"/>
</dbReference>
<dbReference type="InterPro" id="IPR033734">
    <property type="entry name" value="Jacalin-like_lectin_dom_plant"/>
</dbReference>
<dbReference type="PANTHER" id="PTHR47293:SF15">
    <property type="entry name" value="JACALIN-RELATED LECTIN 19"/>
    <property type="match status" value="1"/>
</dbReference>
<dbReference type="SMART" id="SM00915">
    <property type="entry name" value="Jacalin"/>
    <property type="match status" value="1"/>
</dbReference>
<proteinExistence type="predicted"/>
<keyword evidence="3" id="KW-1185">Reference proteome</keyword>
<dbReference type="PROSITE" id="PS51752">
    <property type="entry name" value="JACALIN_LECTIN"/>
    <property type="match status" value="1"/>
</dbReference>
<evidence type="ECO:0000256" key="1">
    <source>
        <dbReference type="ARBA" id="ARBA00022734"/>
    </source>
</evidence>
<dbReference type="InterPro" id="IPR001229">
    <property type="entry name" value="Jacalin-like_lectin_dom"/>
</dbReference>
<sequence length="175" mass="19186">MSLIQNKQFLVKLGAVGDSFGPGWDEAGYGEVRKILLSHGDAINSIQVSYCTEGTSVLAHRHGGSGDKFDCINLESWETLTMVKGYYGPLAGRYENVVRSLTFGTNGGTYGPFGIQEGTPFCFNVRSGVYFGGFHGHSDDRYLLAIGIYVKPMATYHYRPKPGRSDAPPYFYSAD</sequence>
<dbReference type="GeneID" id="105052852"/>
<dbReference type="PANTHER" id="PTHR47293">
    <property type="entry name" value="JACALIN-RELATED LECTIN 3"/>
    <property type="match status" value="1"/>
</dbReference>
<reference evidence="4" key="1">
    <citation type="submission" date="2025-08" db="UniProtKB">
        <authorList>
            <consortium name="RefSeq"/>
        </authorList>
    </citation>
    <scope>IDENTIFICATION</scope>
</reference>
<feature type="domain" description="Jacalin-type lectin" evidence="2">
    <location>
        <begin position="10"/>
        <end position="152"/>
    </location>
</feature>